<dbReference type="Pfam" id="PF13489">
    <property type="entry name" value="Methyltransf_23"/>
    <property type="match status" value="1"/>
</dbReference>
<accession>A0A9E7C6G2</accession>
<gene>
    <name evidence="1" type="ORF">DSM104329_05247</name>
</gene>
<evidence type="ECO:0008006" key="3">
    <source>
        <dbReference type="Google" id="ProtNLM"/>
    </source>
</evidence>
<dbReference type="EMBL" id="CP087164">
    <property type="protein sequence ID" value="UGS38817.1"/>
    <property type="molecule type" value="Genomic_DNA"/>
</dbReference>
<organism evidence="1 2">
    <name type="scientific">Capillimicrobium parvum</name>
    <dbReference type="NCBI Taxonomy" id="2884022"/>
    <lineage>
        <taxon>Bacteria</taxon>
        <taxon>Bacillati</taxon>
        <taxon>Actinomycetota</taxon>
        <taxon>Thermoleophilia</taxon>
        <taxon>Solirubrobacterales</taxon>
        <taxon>Capillimicrobiaceae</taxon>
        <taxon>Capillimicrobium</taxon>
    </lineage>
</organism>
<proteinExistence type="predicted"/>
<evidence type="ECO:0000313" key="1">
    <source>
        <dbReference type="EMBL" id="UGS38817.1"/>
    </source>
</evidence>
<keyword evidence="2" id="KW-1185">Reference proteome</keyword>
<dbReference type="AlphaFoldDB" id="A0A9E7C6G2"/>
<protein>
    <recommendedName>
        <fullName evidence="3">Class I SAM-dependent methyltransferase</fullName>
    </recommendedName>
</protein>
<dbReference type="KEGG" id="sbae:DSM104329_05247"/>
<dbReference type="CDD" id="cd02440">
    <property type="entry name" value="AdoMet_MTases"/>
    <property type="match status" value="1"/>
</dbReference>
<dbReference type="Gene3D" id="3.40.50.150">
    <property type="entry name" value="Vaccinia Virus protein VP39"/>
    <property type="match status" value="1"/>
</dbReference>
<evidence type="ECO:0000313" key="2">
    <source>
        <dbReference type="Proteomes" id="UP001162834"/>
    </source>
</evidence>
<dbReference type="SUPFAM" id="SSF53335">
    <property type="entry name" value="S-adenosyl-L-methionine-dependent methyltransferases"/>
    <property type="match status" value="1"/>
</dbReference>
<dbReference type="Proteomes" id="UP001162834">
    <property type="component" value="Chromosome"/>
</dbReference>
<name>A0A9E7C6G2_9ACTN</name>
<dbReference type="InterPro" id="IPR029063">
    <property type="entry name" value="SAM-dependent_MTases_sf"/>
</dbReference>
<sequence>MPPPPQIQGFAEAEAERRLSDEKVQEICEYILHREEALDRDLLRYGDPAGKDVLIFGGGYGNEVLWAMRRGARSIVSIDLSHVSAAPLKRAMAARGIDHPSFEFRQENVHETALRGETYDLIVSNGVFEHVLDLKGVLGAFRPLLRAKGRIAIFADGLWYSSIGGHLRGEPWEHLWRSPADVKAAHPDRWDYYCNQLNRMTIVDFLEAVRSTGLLVLQLNTGCDPALVQLPRRLPAIRERLDAVSPTDCSIVSIGCELCFAEHL</sequence>
<reference evidence="1" key="1">
    <citation type="journal article" date="2022" name="Int. J. Syst. Evol. Microbiol.">
        <title>Pseudomonas aegrilactucae sp. nov. and Pseudomonas morbosilactucae sp. nov., pathogens causing bacterial rot of lettuce in Japan.</title>
        <authorList>
            <person name="Sawada H."/>
            <person name="Fujikawa T."/>
            <person name="Satou M."/>
        </authorList>
    </citation>
    <scope>NUCLEOTIDE SEQUENCE</scope>
    <source>
        <strain evidence="1">0166_1</strain>
    </source>
</reference>